<accession>A0A4R8TSX3</accession>
<dbReference type="Proteomes" id="UP000295604">
    <property type="component" value="Unassembled WGS sequence"/>
</dbReference>
<evidence type="ECO:0000313" key="3">
    <source>
        <dbReference type="EMBL" id="TEA22202.1"/>
    </source>
</evidence>
<dbReference type="InterPro" id="IPR012337">
    <property type="entry name" value="RNaseH-like_sf"/>
</dbReference>
<dbReference type="EMBL" id="QAPF01000009">
    <property type="protein sequence ID" value="TEA22202.1"/>
    <property type="molecule type" value="Genomic_DNA"/>
</dbReference>
<evidence type="ECO:0000256" key="2">
    <source>
        <dbReference type="SAM" id="MobiDB-lite"/>
    </source>
</evidence>
<dbReference type="GO" id="GO:0005634">
    <property type="term" value="C:nucleus"/>
    <property type="evidence" value="ECO:0007669"/>
    <property type="project" value="TreeGrafter"/>
</dbReference>
<sequence>MEVSMNNFWRMLPKILISIAEADFVAFDVEMTGISDKLSEAAYSRNNQTRQHIYEHSKRIASTFNLFQFGFTCLTAQRDGSYSTKSFSFNVSPLLIEDTREDEFFAQDIGRNLTVSLNALKFLRREGQQLEKIFSNPVPYLSRKEIREARERLESRKTPRVLRDHQYNEDEEGLNFFSAYVFDAISTWLDDRSDDKPSDIKISIPPADSKKRASVYHKIVRTAAQNMVPFMKCRTRNYGATVLIYIEGFDEESERVKTAGDRLDASIKKQKGIGIVIEALAGGDFAHEIDPRYIIDALSSWPASMSAKDFCRLVQRKFNTTPEQRESEDASGSEYYDSEDSDAYSQGPPGFVPGDEHSPATMAASTLDDHEP</sequence>
<dbReference type="GO" id="GO:0000289">
    <property type="term" value="P:nuclear-transcribed mRNA poly(A) tail shortening"/>
    <property type="evidence" value="ECO:0007669"/>
    <property type="project" value="TreeGrafter"/>
</dbReference>
<dbReference type="GO" id="GO:1990431">
    <property type="term" value="P:priRNA 3'-end processing"/>
    <property type="evidence" value="ECO:0007669"/>
    <property type="project" value="TreeGrafter"/>
</dbReference>
<dbReference type="GO" id="GO:1990432">
    <property type="term" value="P:siRNA 3'-end processing"/>
    <property type="evidence" value="ECO:0007669"/>
    <property type="project" value="TreeGrafter"/>
</dbReference>
<name>A0A4R8TSX3_9PEZI</name>
<dbReference type="InterPro" id="IPR051181">
    <property type="entry name" value="CAF1_poly(A)_ribonucleases"/>
</dbReference>
<dbReference type="GO" id="GO:0000175">
    <property type="term" value="F:3'-5'-RNA exonuclease activity"/>
    <property type="evidence" value="ECO:0007669"/>
    <property type="project" value="TreeGrafter"/>
</dbReference>
<dbReference type="Gene3D" id="3.30.420.10">
    <property type="entry name" value="Ribonuclease H-like superfamily/Ribonuclease H"/>
    <property type="match status" value="1"/>
</dbReference>
<gene>
    <name evidence="3" type="primary">parn</name>
    <name evidence="3" type="ORF">C8034_v002131</name>
</gene>
<organism evidence="3 4">
    <name type="scientific">Colletotrichum sidae</name>
    <dbReference type="NCBI Taxonomy" id="1347389"/>
    <lineage>
        <taxon>Eukaryota</taxon>
        <taxon>Fungi</taxon>
        <taxon>Dikarya</taxon>
        <taxon>Ascomycota</taxon>
        <taxon>Pezizomycotina</taxon>
        <taxon>Sordariomycetes</taxon>
        <taxon>Hypocreomycetidae</taxon>
        <taxon>Glomerellales</taxon>
        <taxon>Glomerellaceae</taxon>
        <taxon>Colletotrichum</taxon>
        <taxon>Colletotrichum orbiculare species complex</taxon>
    </lineage>
</organism>
<evidence type="ECO:0000313" key="4">
    <source>
        <dbReference type="Proteomes" id="UP000295604"/>
    </source>
</evidence>
<dbReference type="InterPro" id="IPR006941">
    <property type="entry name" value="RNase_CAF1"/>
</dbReference>
<reference evidence="3 4" key="1">
    <citation type="submission" date="2018-11" db="EMBL/GenBank/DDBJ databases">
        <title>Genome sequence and assembly of Colletotrichum sidae.</title>
        <authorList>
            <person name="Gan P."/>
            <person name="Shirasu K."/>
        </authorList>
    </citation>
    <scope>NUCLEOTIDE SEQUENCE [LARGE SCALE GENOMIC DNA]</scope>
    <source>
        <strain evidence="3 4">CBS 518.97</strain>
    </source>
</reference>
<proteinExistence type="inferred from homology"/>
<dbReference type="GO" id="GO:0003723">
    <property type="term" value="F:RNA binding"/>
    <property type="evidence" value="ECO:0007669"/>
    <property type="project" value="TreeGrafter"/>
</dbReference>
<keyword evidence="4" id="KW-1185">Reference proteome</keyword>
<dbReference type="InterPro" id="IPR036397">
    <property type="entry name" value="RNaseH_sf"/>
</dbReference>
<dbReference type="AlphaFoldDB" id="A0A4R8TSX3"/>
<dbReference type="PANTHER" id="PTHR15092:SF22">
    <property type="entry name" value="POLY(A)-SPECIFIC RIBONUCLEASE PNLDC1"/>
    <property type="match status" value="1"/>
</dbReference>
<evidence type="ECO:0000256" key="1">
    <source>
        <dbReference type="ARBA" id="ARBA00008372"/>
    </source>
</evidence>
<dbReference type="Pfam" id="PF04857">
    <property type="entry name" value="CAF1"/>
    <property type="match status" value="1"/>
</dbReference>
<comment type="similarity">
    <text evidence="1">Belongs to the CAF1 family.</text>
</comment>
<comment type="caution">
    <text evidence="3">The sequence shown here is derived from an EMBL/GenBank/DDBJ whole genome shotgun (WGS) entry which is preliminary data.</text>
</comment>
<dbReference type="SUPFAM" id="SSF53098">
    <property type="entry name" value="Ribonuclease H-like"/>
    <property type="match status" value="1"/>
</dbReference>
<protein>
    <submittedName>
        <fullName evidence="3">Poly(A)-specific ribonuclease PARN</fullName>
    </submittedName>
</protein>
<dbReference type="PANTHER" id="PTHR15092">
    <property type="entry name" value="POLY A -SPECIFIC RIBONUCLEASE/TARGET OF EGR1, MEMBER 1"/>
    <property type="match status" value="1"/>
</dbReference>
<feature type="region of interest" description="Disordered" evidence="2">
    <location>
        <begin position="320"/>
        <end position="372"/>
    </location>
</feature>